<evidence type="ECO:0000313" key="2">
    <source>
        <dbReference type="Proteomes" id="UP000050792"/>
    </source>
</evidence>
<dbReference type="WBParaSite" id="SRDH1_43770.1">
    <property type="protein sequence ID" value="SRDH1_43770.1"/>
    <property type="gene ID" value="SRDH1_43770"/>
</dbReference>
<dbReference type="GO" id="GO:0000086">
    <property type="term" value="P:G2/M transition of mitotic cell cycle"/>
    <property type="evidence" value="ECO:0007669"/>
    <property type="project" value="TreeGrafter"/>
</dbReference>
<reference evidence="2" key="1">
    <citation type="submission" date="2022-06" db="EMBL/GenBank/DDBJ databases">
        <authorList>
            <person name="Berger JAMES D."/>
            <person name="Berger JAMES D."/>
        </authorList>
    </citation>
    <scope>NUCLEOTIDE SEQUENCE [LARGE SCALE GENOMIC DNA]</scope>
</reference>
<evidence type="ECO:0000259" key="1">
    <source>
        <dbReference type="PROSITE" id="PS50206"/>
    </source>
</evidence>
<dbReference type="Proteomes" id="UP000050792">
    <property type="component" value="Unassembled WGS sequence"/>
</dbReference>
<dbReference type="SMART" id="SM00450">
    <property type="entry name" value="RHOD"/>
    <property type="match status" value="1"/>
</dbReference>
<dbReference type="PANTHER" id="PTHR10828">
    <property type="entry name" value="M-PHASE INDUCER PHOSPHATASE DUAL SPECIFICITY PHOSPHATASE CDC25"/>
    <property type="match status" value="1"/>
</dbReference>
<sequence>MDSFEEETSSTISLTRNKYYLNETSNSVENIQRTFSETVLSSLRNQSDRSLYNREYNLNLSSYITKSDDKENYESPRSMQMLTPNEIMHNHESLPGSLYESDLSFPNIIDHYDLCTLNDGLHSPWPSIEVDQLANWLIEMNSMIFSKPYIFPKSICTSSQFSSSVSQSSFSSLECIETDEEQLKSKCNNRSKCRLPNLKFKHKIINLSKLEMIHKHLVIIDCRYPYEYDAGHIYSAINLSDWPHLCKYFFGAKQSIRTSEADLSKSSSSSSTGPFVKPKPSSTLFVLHCEFSTKRAPQLFHLLRNYDRTLHFTSYPALKYPFVYILRGGYSAFFKNYPHLCEPSNYLQMHSRPDLLSIWRKHCNIVNRQLINDNPQVCVYNDHHEELTNQHSNLNIKVPLKSITNFK</sequence>
<dbReference type="GO" id="GO:0010971">
    <property type="term" value="P:positive regulation of G2/M transition of mitotic cell cycle"/>
    <property type="evidence" value="ECO:0007669"/>
    <property type="project" value="TreeGrafter"/>
</dbReference>
<proteinExistence type="predicted"/>
<keyword evidence="2" id="KW-1185">Reference proteome</keyword>
<dbReference type="GO" id="GO:0005737">
    <property type="term" value="C:cytoplasm"/>
    <property type="evidence" value="ECO:0007669"/>
    <property type="project" value="TreeGrafter"/>
</dbReference>
<name>A0AA85FDS0_9TREM</name>
<dbReference type="AlphaFoldDB" id="A0AA85FDS0"/>
<dbReference type="GO" id="GO:0110032">
    <property type="term" value="P:positive regulation of G2/MI transition of meiotic cell cycle"/>
    <property type="evidence" value="ECO:0007669"/>
    <property type="project" value="TreeGrafter"/>
</dbReference>
<dbReference type="Gene3D" id="3.40.250.10">
    <property type="entry name" value="Rhodanese-like domain"/>
    <property type="match status" value="1"/>
</dbReference>
<dbReference type="InterPro" id="IPR036873">
    <property type="entry name" value="Rhodanese-like_dom_sf"/>
</dbReference>
<feature type="domain" description="Rhodanese" evidence="1">
    <location>
        <begin position="213"/>
        <end position="342"/>
    </location>
</feature>
<dbReference type="GO" id="GO:0004725">
    <property type="term" value="F:protein tyrosine phosphatase activity"/>
    <property type="evidence" value="ECO:0007669"/>
    <property type="project" value="TreeGrafter"/>
</dbReference>
<reference evidence="3" key="2">
    <citation type="submission" date="2023-11" db="UniProtKB">
        <authorList>
            <consortium name="WormBaseParasite"/>
        </authorList>
    </citation>
    <scope>IDENTIFICATION</scope>
</reference>
<accession>A0AA85FDS0</accession>
<dbReference type="SUPFAM" id="SSF52821">
    <property type="entry name" value="Rhodanese/Cell cycle control phosphatase"/>
    <property type="match status" value="1"/>
</dbReference>
<evidence type="ECO:0000313" key="3">
    <source>
        <dbReference type="WBParaSite" id="SRDH1_43770.1"/>
    </source>
</evidence>
<protein>
    <recommendedName>
        <fullName evidence="1">Rhodanese domain-containing protein</fullName>
    </recommendedName>
</protein>
<dbReference type="InterPro" id="IPR001763">
    <property type="entry name" value="Rhodanese-like_dom"/>
</dbReference>
<organism evidence="2 3">
    <name type="scientific">Schistosoma rodhaini</name>
    <dbReference type="NCBI Taxonomy" id="6188"/>
    <lineage>
        <taxon>Eukaryota</taxon>
        <taxon>Metazoa</taxon>
        <taxon>Spiralia</taxon>
        <taxon>Lophotrochozoa</taxon>
        <taxon>Platyhelminthes</taxon>
        <taxon>Trematoda</taxon>
        <taxon>Digenea</taxon>
        <taxon>Strigeidida</taxon>
        <taxon>Schistosomatoidea</taxon>
        <taxon>Schistosomatidae</taxon>
        <taxon>Schistosoma</taxon>
    </lineage>
</organism>
<dbReference type="Pfam" id="PF00581">
    <property type="entry name" value="Rhodanese"/>
    <property type="match status" value="1"/>
</dbReference>
<dbReference type="GO" id="GO:0005634">
    <property type="term" value="C:nucleus"/>
    <property type="evidence" value="ECO:0007669"/>
    <property type="project" value="TreeGrafter"/>
</dbReference>
<dbReference type="PROSITE" id="PS50206">
    <property type="entry name" value="RHODANESE_3"/>
    <property type="match status" value="1"/>
</dbReference>
<dbReference type="PANTHER" id="PTHR10828:SF17">
    <property type="entry name" value="PROTEIN-TYROSINE-PHOSPHATASE"/>
    <property type="match status" value="1"/>
</dbReference>